<comment type="caution">
    <text evidence="3">The sequence shown here is derived from an EMBL/GenBank/DDBJ whole genome shotgun (WGS) entry which is preliminary data.</text>
</comment>
<organism evidence="3 4">
    <name type="scientific">Streptosporangium vulgare</name>
    <dbReference type="NCBI Taxonomy" id="46190"/>
    <lineage>
        <taxon>Bacteria</taxon>
        <taxon>Bacillati</taxon>
        <taxon>Actinomycetota</taxon>
        <taxon>Actinomycetes</taxon>
        <taxon>Streptosporangiales</taxon>
        <taxon>Streptosporangiaceae</taxon>
        <taxon>Streptosporangium</taxon>
    </lineage>
</organism>
<sequence length="406" mass="44606">MLAVATLLLAVSFWEWFGVSVLVVERFGARTARATANAWQISTAWSVAVLLGVAASLLWCVRLRGVIGRASRRPAALVFVTLGILLTAWQSSSIEVSKEPTKIITWVTTGDYRPDWPASSSAEEELAKKLREGLPLAQEPGYYSDVRLGPWIALFLLVLELSLMVGALLPRPLWLMNAQNAWRDRNKLSPQTGARYRETRSFDPAPTRQEVTPGRPESSPWSVPPSSEIGAVLAVDRMVARGTNVVVLLPTIRVFSTGCLLEVEVVSRQGDLSAEDWRYVQMAATPFGQADGRGGPRDSLLRMGVRFADGTKATTLDRTRSRRRSSGDQPSGPVLSWSPTGDGMRGNELAFSHFGLWLWPLPPAEDFEFAVEWPLGGIELTFVELDGAAIVSAAGRSARYWPDDDR</sequence>
<name>A0ABV5TQS9_9ACTN</name>
<feature type="region of interest" description="Disordered" evidence="1">
    <location>
        <begin position="187"/>
        <end position="223"/>
    </location>
</feature>
<proteinExistence type="predicted"/>
<feature type="transmembrane region" description="Helical" evidence="2">
    <location>
        <begin position="148"/>
        <end position="169"/>
    </location>
</feature>
<accession>A0ABV5TQS9</accession>
<keyword evidence="2" id="KW-0812">Transmembrane</keyword>
<feature type="transmembrane region" description="Helical" evidence="2">
    <location>
        <begin position="44"/>
        <end position="63"/>
    </location>
</feature>
<protein>
    <submittedName>
        <fullName evidence="3">Uncharacterized protein</fullName>
    </submittedName>
</protein>
<keyword evidence="4" id="KW-1185">Reference proteome</keyword>
<dbReference type="RefSeq" id="WP_344748963.1">
    <property type="nucleotide sequence ID" value="NZ_BAAAWW010000176.1"/>
</dbReference>
<gene>
    <name evidence="3" type="ORF">ACFFRH_38365</name>
</gene>
<feature type="region of interest" description="Disordered" evidence="1">
    <location>
        <begin position="314"/>
        <end position="341"/>
    </location>
</feature>
<keyword evidence="2" id="KW-0472">Membrane</keyword>
<evidence type="ECO:0000313" key="3">
    <source>
        <dbReference type="EMBL" id="MFB9681377.1"/>
    </source>
</evidence>
<dbReference type="EMBL" id="JBHMBS010000032">
    <property type="protein sequence ID" value="MFB9681377.1"/>
    <property type="molecule type" value="Genomic_DNA"/>
</dbReference>
<evidence type="ECO:0000256" key="2">
    <source>
        <dbReference type="SAM" id="Phobius"/>
    </source>
</evidence>
<dbReference type="Proteomes" id="UP001589610">
    <property type="component" value="Unassembled WGS sequence"/>
</dbReference>
<keyword evidence="2" id="KW-1133">Transmembrane helix</keyword>
<reference evidence="3 4" key="1">
    <citation type="submission" date="2024-09" db="EMBL/GenBank/DDBJ databases">
        <authorList>
            <person name="Sun Q."/>
            <person name="Mori K."/>
        </authorList>
    </citation>
    <scope>NUCLEOTIDE SEQUENCE [LARGE SCALE GENOMIC DNA]</scope>
    <source>
        <strain evidence="3 4">JCM 3028</strain>
    </source>
</reference>
<feature type="transmembrane region" description="Helical" evidence="2">
    <location>
        <begin position="75"/>
        <end position="92"/>
    </location>
</feature>
<evidence type="ECO:0000256" key="1">
    <source>
        <dbReference type="SAM" id="MobiDB-lite"/>
    </source>
</evidence>
<evidence type="ECO:0000313" key="4">
    <source>
        <dbReference type="Proteomes" id="UP001589610"/>
    </source>
</evidence>